<dbReference type="GO" id="GO:0160237">
    <property type="term" value="F:D-Ala-D-Ala dipeptidase activity"/>
    <property type="evidence" value="ECO:0007669"/>
    <property type="project" value="UniProtKB-EC"/>
</dbReference>
<evidence type="ECO:0000256" key="6">
    <source>
        <dbReference type="ARBA" id="ARBA00022997"/>
    </source>
</evidence>
<feature type="active site" description="Proton donor/acceptor" evidence="9">
    <location>
        <position position="195"/>
    </location>
</feature>
<dbReference type="HAMAP" id="MF_01924">
    <property type="entry name" value="A_A_dipeptidase"/>
    <property type="match status" value="1"/>
</dbReference>
<keyword evidence="8" id="KW-0961">Cell wall biogenesis/degradation</keyword>
<evidence type="ECO:0000256" key="9">
    <source>
        <dbReference type="HAMAP-Rule" id="MF_01924"/>
    </source>
</evidence>
<dbReference type="PANTHER" id="PTHR43126">
    <property type="entry name" value="D-ALANYL-D-ALANINE DIPEPTIDASE"/>
    <property type="match status" value="1"/>
</dbReference>
<dbReference type="GO" id="GO:0008270">
    <property type="term" value="F:zinc ion binding"/>
    <property type="evidence" value="ECO:0007669"/>
    <property type="project" value="UniProtKB-UniRule"/>
</dbReference>
<dbReference type="EMBL" id="FNHW01000001">
    <property type="protein sequence ID" value="SDN05417.1"/>
    <property type="molecule type" value="Genomic_DNA"/>
</dbReference>
<dbReference type="CDD" id="cd14843">
    <property type="entry name" value="D-Ala-D-Ala_dipeptidase_like"/>
    <property type="match status" value="1"/>
</dbReference>
<keyword evidence="7 9" id="KW-0482">Metalloprotease</keyword>
<organism evidence="10 11">
    <name type="scientific">Fictibacillus solisalsi</name>
    <dbReference type="NCBI Taxonomy" id="459525"/>
    <lineage>
        <taxon>Bacteria</taxon>
        <taxon>Bacillati</taxon>
        <taxon>Bacillota</taxon>
        <taxon>Bacilli</taxon>
        <taxon>Bacillales</taxon>
        <taxon>Fictibacillaceae</taxon>
        <taxon>Fictibacillus</taxon>
    </lineage>
</organism>
<reference evidence="11" key="1">
    <citation type="submission" date="2016-10" db="EMBL/GenBank/DDBJ databases">
        <authorList>
            <person name="Varghese N."/>
            <person name="Submissions S."/>
        </authorList>
    </citation>
    <scope>NUCLEOTIDE SEQUENCE [LARGE SCALE GENOMIC DNA]</scope>
    <source>
        <strain evidence="11">CGMCC 1.6854</strain>
    </source>
</reference>
<evidence type="ECO:0000256" key="8">
    <source>
        <dbReference type="ARBA" id="ARBA00023316"/>
    </source>
</evidence>
<comment type="function">
    <text evidence="9">Catalyzes hydrolysis of the D-alanyl-D-alanine dipeptide.</text>
</comment>
<proteinExistence type="inferred from homology"/>
<dbReference type="AlphaFoldDB" id="A0A1G9Y8R7"/>
<dbReference type="Pfam" id="PF01427">
    <property type="entry name" value="Peptidase_M15"/>
    <property type="match status" value="1"/>
</dbReference>
<evidence type="ECO:0000256" key="5">
    <source>
        <dbReference type="ARBA" id="ARBA00022833"/>
    </source>
</evidence>
<dbReference type="STRING" id="459525.SAMN04488137_3269"/>
<comment type="catalytic activity">
    <reaction evidence="1 9">
        <text>D-alanyl-D-alanine + H2O = 2 D-alanine</text>
        <dbReference type="Rhea" id="RHEA:20661"/>
        <dbReference type="ChEBI" id="CHEBI:15377"/>
        <dbReference type="ChEBI" id="CHEBI:57416"/>
        <dbReference type="ChEBI" id="CHEBI:57822"/>
        <dbReference type="EC" id="3.4.13.22"/>
    </reaction>
</comment>
<dbReference type="GO" id="GO:0071555">
    <property type="term" value="P:cell wall organization"/>
    <property type="evidence" value="ECO:0007669"/>
    <property type="project" value="UniProtKB-KW"/>
</dbReference>
<feature type="binding site" evidence="9">
    <location>
        <position position="125"/>
    </location>
    <ligand>
        <name>Zn(2+)</name>
        <dbReference type="ChEBI" id="CHEBI:29105"/>
        <note>catalytic</note>
    </ligand>
</feature>
<accession>A0A1G9Y8R7</accession>
<evidence type="ECO:0000256" key="1">
    <source>
        <dbReference type="ARBA" id="ARBA00001362"/>
    </source>
</evidence>
<dbReference type="GO" id="GO:0008237">
    <property type="term" value="F:metallopeptidase activity"/>
    <property type="evidence" value="ECO:0007669"/>
    <property type="project" value="UniProtKB-KW"/>
</dbReference>
<evidence type="ECO:0000313" key="10">
    <source>
        <dbReference type="EMBL" id="SDN05417.1"/>
    </source>
</evidence>
<dbReference type="Proteomes" id="UP000199544">
    <property type="component" value="Unassembled WGS sequence"/>
</dbReference>
<dbReference type="EC" id="3.4.13.22" evidence="9"/>
<dbReference type="InterPro" id="IPR009045">
    <property type="entry name" value="Zn_M74/Hedgehog-like"/>
</dbReference>
<gene>
    <name evidence="10" type="ORF">SAMN04488137_3269</name>
</gene>
<dbReference type="SUPFAM" id="SSF55166">
    <property type="entry name" value="Hedgehog/DD-peptidase"/>
    <property type="match status" value="1"/>
</dbReference>
<evidence type="ECO:0000256" key="2">
    <source>
        <dbReference type="ARBA" id="ARBA00022670"/>
    </source>
</evidence>
<dbReference type="GO" id="GO:0006508">
    <property type="term" value="P:proteolysis"/>
    <property type="evidence" value="ECO:0007669"/>
    <property type="project" value="UniProtKB-KW"/>
</dbReference>
<keyword evidence="3 9" id="KW-0479">Metal-binding</keyword>
<evidence type="ECO:0000256" key="3">
    <source>
        <dbReference type="ARBA" id="ARBA00022723"/>
    </source>
</evidence>
<sequence length="221" mass="25492">MSEVPNLDPSTPPTPQQEPLVSLTGVSPRIDVYPFYYHNHLPGSVNDSFLRKGTVEKLINAAEQLPPGLKLVVLDGWRSYETQLAIYETIKKDLETQHLTPEEMQIEISKYVAIPTRDLMKPSPHLTGGAVDLTLANEQVWLNMGTGFDDFTEKAQLEWYERKTNLSHEEETIRDNRRLLRQVMETAGFVSNSEEWWHFDYGNRRWANATGRPILYYGIER</sequence>
<keyword evidence="6 9" id="KW-0224">Dipeptidase</keyword>
<protein>
    <recommendedName>
        <fullName evidence="9">D-alanyl-D-alanine dipeptidase</fullName>
        <shortName evidence="9">D-Ala-D-Ala dipeptidase</shortName>
        <ecNumber evidence="9">3.4.13.22</ecNumber>
    </recommendedName>
</protein>
<keyword evidence="4 9" id="KW-0378">Hydrolase</keyword>
<comment type="similarity">
    <text evidence="9">Belongs to the peptidase M15D family.</text>
</comment>
<dbReference type="InterPro" id="IPR000755">
    <property type="entry name" value="A_A_dipeptidase"/>
</dbReference>
<keyword evidence="5 9" id="KW-0862">Zinc</keyword>
<name>A0A1G9Y8R7_9BACL</name>
<comment type="cofactor">
    <cofactor evidence="9">
        <name>Zn(2+)</name>
        <dbReference type="ChEBI" id="CHEBI:29105"/>
    </cofactor>
    <text evidence="9">Binds 1 zinc ion per subunit.</text>
</comment>
<feature type="binding site" evidence="9">
    <location>
        <position position="198"/>
    </location>
    <ligand>
        <name>Zn(2+)</name>
        <dbReference type="ChEBI" id="CHEBI:29105"/>
        <note>catalytic</note>
    </ligand>
</feature>
<evidence type="ECO:0000313" key="11">
    <source>
        <dbReference type="Proteomes" id="UP000199544"/>
    </source>
</evidence>
<feature type="site" description="Transition state stabilizer" evidence="9">
    <location>
        <position position="78"/>
    </location>
</feature>
<feature type="binding site" evidence="9">
    <location>
        <position position="132"/>
    </location>
    <ligand>
        <name>Zn(2+)</name>
        <dbReference type="ChEBI" id="CHEBI:29105"/>
        <note>catalytic</note>
    </ligand>
</feature>
<keyword evidence="2 9" id="KW-0645">Protease</keyword>
<dbReference type="Gene3D" id="3.30.1380.10">
    <property type="match status" value="1"/>
</dbReference>
<evidence type="ECO:0000256" key="7">
    <source>
        <dbReference type="ARBA" id="ARBA00023049"/>
    </source>
</evidence>
<dbReference type="PANTHER" id="PTHR43126:SF2">
    <property type="entry name" value="D-ALANYL-D-ALANINE DIPEPTIDASE"/>
    <property type="match status" value="1"/>
</dbReference>
<keyword evidence="11" id="KW-1185">Reference proteome</keyword>
<evidence type="ECO:0000256" key="4">
    <source>
        <dbReference type="ARBA" id="ARBA00022801"/>
    </source>
</evidence>